<dbReference type="EMBL" id="ADBL01002692">
    <property type="status" value="NOT_ANNOTATED_CDS"/>
    <property type="molecule type" value="Genomic_DNA"/>
</dbReference>
<protein>
    <recommendedName>
        <fullName evidence="2">INO80 complex subunit B-like conserved region domain-containing protein</fullName>
    </recommendedName>
</protein>
<evidence type="ECO:0000313" key="4">
    <source>
        <dbReference type="EnsemblFungi" id="MAPG_10937T0"/>
    </source>
</evidence>
<feature type="region of interest" description="Disordered" evidence="1">
    <location>
        <begin position="1"/>
        <end position="288"/>
    </location>
</feature>
<accession>A0A0C4EDX7</accession>
<feature type="compositionally biased region" description="Basic and acidic residues" evidence="1">
    <location>
        <begin position="35"/>
        <end position="52"/>
    </location>
</feature>
<reference evidence="4" key="4">
    <citation type="journal article" date="2015" name="G3 (Bethesda)">
        <title>Genome sequences of three phytopathogenic species of the Magnaporthaceae family of fungi.</title>
        <authorList>
            <person name="Okagaki L.H."/>
            <person name="Nunes C.C."/>
            <person name="Sailsbery J."/>
            <person name="Clay B."/>
            <person name="Brown D."/>
            <person name="John T."/>
            <person name="Oh Y."/>
            <person name="Young N."/>
            <person name="Fitzgerald M."/>
            <person name="Haas B.J."/>
            <person name="Zeng Q."/>
            <person name="Young S."/>
            <person name="Adiconis X."/>
            <person name="Fan L."/>
            <person name="Levin J.Z."/>
            <person name="Mitchell T.K."/>
            <person name="Okubara P.A."/>
            <person name="Farman M.L."/>
            <person name="Kohn L.M."/>
            <person name="Birren B."/>
            <person name="Ma L.-J."/>
            <person name="Dean R.A."/>
        </authorList>
    </citation>
    <scope>NUCLEOTIDE SEQUENCE</scope>
    <source>
        <strain evidence="4">ATCC 64411 / 73-15</strain>
    </source>
</reference>
<feature type="compositionally biased region" description="Acidic residues" evidence="1">
    <location>
        <begin position="209"/>
        <end position="252"/>
    </location>
</feature>
<reference evidence="5" key="1">
    <citation type="submission" date="2010-05" db="EMBL/GenBank/DDBJ databases">
        <title>The genome sequence of Magnaporthe poae strain ATCC 64411.</title>
        <authorList>
            <person name="Ma L.-J."/>
            <person name="Dead R."/>
            <person name="Young S."/>
            <person name="Zeng Q."/>
            <person name="Koehrsen M."/>
            <person name="Alvarado L."/>
            <person name="Berlin A."/>
            <person name="Chapman S.B."/>
            <person name="Chen Z."/>
            <person name="Freedman E."/>
            <person name="Gellesch M."/>
            <person name="Goldberg J."/>
            <person name="Griggs A."/>
            <person name="Gujja S."/>
            <person name="Heilman E.R."/>
            <person name="Heiman D."/>
            <person name="Hepburn T."/>
            <person name="Howarth C."/>
            <person name="Jen D."/>
            <person name="Larson L."/>
            <person name="Mehta T."/>
            <person name="Neiman D."/>
            <person name="Pearson M."/>
            <person name="Roberts A."/>
            <person name="Saif S."/>
            <person name="Shea T."/>
            <person name="Shenoy N."/>
            <person name="Sisk P."/>
            <person name="Stolte C."/>
            <person name="Sykes S."/>
            <person name="Walk T."/>
            <person name="White J."/>
            <person name="Yandava C."/>
            <person name="Haas B."/>
            <person name="Nusbaum C."/>
            <person name="Birren B."/>
        </authorList>
    </citation>
    <scope>NUCLEOTIDE SEQUENCE [LARGE SCALE GENOMIC DNA]</scope>
    <source>
        <strain evidence="5">ATCC 64411 / 73-15</strain>
    </source>
</reference>
<evidence type="ECO:0000256" key="1">
    <source>
        <dbReference type="SAM" id="MobiDB-lite"/>
    </source>
</evidence>
<dbReference type="InterPro" id="IPR006880">
    <property type="entry name" value="INO80B_C"/>
</dbReference>
<dbReference type="Proteomes" id="UP000011715">
    <property type="component" value="Unassembled WGS sequence"/>
</dbReference>
<sequence>MSSRPRRSAAQRASAAITDLAADRELGGVYSRTRRSLDTRDASSRDRDRSMDRPSSSASADSHHVPATAKGSSRLRQSTNGSPATTRNVISVKTGAPGEAASGKRSLRGNRKRYVESESDEEEEVVEHDVIQVYSGHDADADADADEDEEMEDLGDEDAEGDPDDMDVDAEGEDDDEDAEGEPDDDLSELDSEVGEPNDETVMTTGDGLGDEDAEGDPDDEVDAEGDEIEVAITPADEDEEEDDDDDDDELGSDAGSREETPDFTKMTKRQRARFEDEPQEYMKLSDGERTMRFSKRCTKLLTHAEMCPFTEVQVKKVFTAEELSMRRSEMARRRRNLSDKRNEEVKANGDYQQAAQQAAQQGQPAGRSGRGQRGRGRRGRPPGAPLVRPMGQQQGRLPHLGARRDRRGPDREPLCGRDGTKASSGGLSWGMDWSLWTK</sequence>
<dbReference type="GO" id="GO:0031011">
    <property type="term" value="C:Ino80 complex"/>
    <property type="evidence" value="ECO:0007669"/>
    <property type="project" value="InterPro"/>
</dbReference>
<feature type="compositionally biased region" description="Acidic residues" evidence="1">
    <location>
        <begin position="141"/>
        <end position="199"/>
    </location>
</feature>
<organism evidence="4 5">
    <name type="scientific">Magnaporthiopsis poae (strain ATCC 64411 / 73-15)</name>
    <name type="common">Kentucky bluegrass fungus</name>
    <name type="synonym">Magnaporthe poae</name>
    <dbReference type="NCBI Taxonomy" id="644358"/>
    <lineage>
        <taxon>Eukaryota</taxon>
        <taxon>Fungi</taxon>
        <taxon>Dikarya</taxon>
        <taxon>Ascomycota</taxon>
        <taxon>Pezizomycotina</taxon>
        <taxon>Sordariomycetes</taxon>
        <taxon>Sordariomycetidae</taxon>
        <taxon>Magnaporthales</taxon>
        <taxon>Magnaporthaceae</taxon>
        <taxon>Magnaporthiopsis</taxon>
    </lineage>
</organism>
<dbReference type="EnsemblFungi" id="MAPG_10937T0">
    <property type="protein sequence ID" value="MAPG_10937T0"/>
    <property type="gene ID" value="MAPG_10937"/>
</dbReference>
<dbReference type="EMBL" id="ADBL01002693">
    <property type="status" value="NOT_ANNOTATED_CDS"/>
    <property type="molecule type" value="Genomic_DNA"/>
</dbReference>
<feature type="compositionally biased region" description="Basic and acidic residues" evidence="1">
    <location>
        <begin position="327"/>
        <end position="348"/>
    </location>
</feature>
<feature type="region of interest" description="Disordered" evidence="1">
    <location>
        <begin position="327"/>
        <end position="439"/>
    </location>
</feature>
<keyword evidence="5" id="KW-1185">Reference proteome</keyword>
<dbReference type="OrthoDB" id="2021186at2759"/>
<feature type="compositionally biased region" description="Low complexity" evidence="1">
    <location>
        <begin position="353"/>
        <end position="368"/>
    </location>
</feature>
<dbReference type="EMBL" id="GL876978">
    <property type="protein sequence ID" value="KLU91990.1"/>
    <property type="molecule type" value="Genomic_DNA"/>
</dbReference>
<feature type="compositionally biased region" description="Basic residues" evidence="1">
    <location>
        <begin position="371"/>
        <end position="381"/>
    </location>
</feature>
<gene>
    <name evidence="3" type="ORF">MAPG_10937</name>
</gene>
<dbReference type="OMA" id="LTHAEMC"/>
<evidence type="ECO:0000313" key="5">
    <source>
        <dbReference type="Proteomes" id="UP000011715"/>
    </source>
</evidence>
<reference evidence="3" key="3">
    <citation type="submission" date="2011-03" db="EMBL/GenBank/DDBJ databases">
        <title>Annotation of Magnaporthe poae ATCC 64411.</title>
        <authorList>
            <person name="Ma L.-J."/>
            <person name="Dead R."/>
            <person name="Young S.K."/>
            <person name="Zeng Q."/>
            <person name="Gargeya S."/>
            <person name="Fitzgerald M."/>
            <person name="Haas B."/>
            <person name="Abouelleil A."/>
            <person name="Alvarado L."/>
            <person name="Arachchi H.M."/>
            <person name="Berlin A."/>
            <person name="Brown A."/>
            <person name="Chapman S.B."/>
            <person name="Chen Z."/>
            <person name="Dunbar C."/>
            <person name="Freedman E."/>
            <person name="Gearin G."/>
            <person name="Gellesch M."/>
            <person name="Goldberg J."/>
            <person name="Griggs A."/>
            <person name="Gujja S."/>
            <person name="Heiman D."/>
            <person name="Howarth C."/>
            <person name="Larson L."/>
            <person name="Lui A."/>
            <person name="MacDonald P.J.P."/>
            <person name="Mehta T."/>
            <person name="Montmayeur A."/>
            <person name="Murphy C."/>
            <person name="Neiman D."/>
            <person name="Pearson M."/>
            <person name="Priest M."/>
            <person name="Roberts A."/>
            <person name="Saif S."/>
            <person name="Shea T."/>
            <person name="Shenoy N."/>
            <person name="Sisk P."/>
            <person name="Stolte C."/>
            <person name="Sykes S."/>
            <person name="Yandava C."/>
            <person name="Wortman J."/>
            <person name="Nusbaum C."/>
            <person name="Birren B."/>
        </authorList>
    </citation>
    <scope>NUCLEOTIDE SEQUENCE</scope>
    <source>
        <strain evidence="3">ATCC 64411</strain>
    </source>
</reference>
<dbReference type="STRING" id="644358.A0A0C4EDX7"/>
<feature type="compositionally biased region" description="Basic and acidic residues" evidence="1">
    <location>
        <begin position="408"/>
        <end position="421"/>
    </location>
</feature>
<reference evidence="3" key="2">
    <citation type="submission" date="2010-05" db="EMBL/GenBank/DDBJ databases">
        <title>The Genome Sequence of Magnaporthe poae strain ATCC 64411.</title>
        <authorList>
            <consortium name="The Broad Institute Genome Sequencing Platform"/>
            <consortium name="Broad Institute Genome Sequencing Center for Infectious Disease"/>
            <person name="Ma L.-J."/>
            <person name="Dead R."/>
            <person name="Young S."/>
            <person name="Zeng Q."/>
            <person name="Koehrsen M."/>
            <person name="Alvarado L."/>
            <person name="Berlin A."/>
            <person name="Chapman S.B."/>
            <person name="Chen Z."/>
            <person name="Freedman E."/>
            <person name="Gellesch M."/>
            <person name="Goldberg J."/>
            <person name="Griggs A."/>
            <person name="Gujja S."/>
            <person name="Heilman E.R."/>
            <person name="Heiman D."/>
            <person name="Hepburn T."/>
            <person name="Howarth C."/>
            <person name="Jen D."/>
            <person name="Larson L."/>
            <person name="Mehta T."/>
            <person name="Neiman D."/>
            <person name="Pearson M."/>
            <person name="Roberts A."/>
            <person name="Saif S."/>
            <person name="Shea T."/>
            <person name="Shenoy N."/>
            <person name="Sisk P."/>
            <person name="Stolte C."/>
            <person name="Sykes S."/>
            <person name="Walk T."/>
            <person name="White J."/>
            <person name="Yandava C."/>
            <person name="Haas B."/>
            <person name="Nusbaum C."/>
            <person name="Birren B."/>
        </authorList>
    </citation>
    <scope>NUCLEOTIDE SEQUENCE</scope>
    <source>
        <strain evidence="3">ATCC 64411</strain>
    </source>
</reference>
<reference evidence="4" key="5">
    <citation type="submission" date="2015-06" db="UniProtKB">
        <authorList>
            <consortium name="EnsemblFungi"/>
        </authorList>
    </citation>
    <scope>IDENTIFICATION</scope>
    <source>
        <strain evidence="4">ATCC 64411</strain>
    </source>
</reference>
<dbReference type="AlphaFoldDB" id="A0A0C4EDX7"/>
<dbReference type="VEuPathDB" id="FungiDB:MAPG_10937"/>
<dbReference type="Pfam" id="PF04795">
    <property type="entry name" value="PAPA-1"/>
    <property type="match status" value="1"/>
</dbReference>
<feature type="compositionally biased region" description="Polar residues" evidence="1">
    <location>
        <begin position="70"/>
        <end position="91"/>
    </location>
</feature>
<feature type="domain" description="INO80 complex subunit B-like conserved region" evidence="2">
    <location>
        <begin position="323"/>
        <end position="407"/>
    </location>
</feature>
<evidence type="ECO:0000313" key="3">
    <source>
        <dbReference type="EMBL" id="KLU91990.1"/>
    </source>
</evidence>
<dbReference type="eggNOG" id="ENOG502S7M7">
    <property type="taxonomic scope" value="Eukaryota"/>
</dbReference>
<dbReference type="SMART" id="SM01406">
    <property type="entry name" value="PAPA-1"/>
    <property type="match status" value="1"/>
</dbReference>
<proteinExistence type="predicted"/>
<name>A0A0C4EDX7_MAGP6</name>
<evidence type="ECO:0000259" key="2">
    <source>
        <dbReference type="SMART" id="SM01406"/>
    </source>
</evidence>
<feature type="compositionally biased region" description="Acidic residues" evidence="1">
    <location>
        <begin position="117"/>
        <end position="126"/>
    </location>
</feature>